<evidence type="ECO:0000259" key="5">
    <source>
        <dbReference type="PROSITE" id="PS50977"/>
    </source>
</evidence>
<dbReference type="Pfam" id="PF00440">
    <property type="entry name" value="TetR_N"/>
    <property type="match status" value="1"/>
</dbReference>
<keyword evidence="2 4" id="KW-0238">DNA-binding</keyword>
<dbReference type="Pfam" id="PF13305">
    <property type="entry name" value="TetR_C_33"/>
    <property type="match status" value="1"/>
</dbReference>
<evidence type="ECO:0000256" key="2">
    <source>
        <dbReference type="ARBA" id="ARBA00023125"/>
    </source>
</evidence>
<dbReference type="RefSeq" id="WP_091127529.1">
    <property type="nucleotide sequence ID" value="NZ_JBHUNB010000011.1"/>
</dbReference>
<evidence type="ECO:0000256" key="1">
    <source>
        <dbReference type="ARBA" id="ARBA00023015"/>
    </source>
</evidence>
<dbReference type="Gene3D" id="1.10.357.10">
    <property type="entry name" value="Tetracycline Repressor, domain 2"/>
    <property type="match status" value="1"/>
</dbReference>
<gene>
    <name evidence="6" type="ORF">GA0070604_6181</name>
</gene>
<dbReference type="SUPFAM" id="SSF46689">
    <property type="entry name" value="Homeodomain-like"/>
    <property type="match status" value="1"/>
</dbReference>
<dbReference type="InterPro" id="IPR036271">
    <property type="entry name" value="Tet_transcr_reg_TetR-rel_C_sf"/>
</dbReference>
<evidence type="ECO:0000313" key="6">
    <source>
        <dbReference type="EMBL" id="SCL68047.1"/>
    </source>
</evidence>
<organism evidence="6 7">
    <name type="scientific">Micromonospora eburnea</name>
    <dbReference type="NCBI Taxonomy" id="227316"/>
    <lineage>
        <taxon>Bacteria</taxon>
        <taxon>Bacillati</taxon>
        <taxon>Actinomycetota</taxon>
        <taxon>Actinomycetes</taxon>
        <taxon>Micromonosporales</taxon>
        <taxon>Micromonosporaceae</taxon>
        <taxon>Micromonospora</taxon>
    </lineage>
</organism>
<feature type="DNA-binding region" description="H-T-H motif" evidence="4">
    <location>
        <begin position="28"/>
        <end position="47"/>
    </location>
</feature>
<keyword evidence="3" id="KW-0804">Transcription</keyword>
<dbReference type="AlphaFoldDB" id="A0A1C6VPA3"/>
<dbReference type="PROSITE" id="PS50977">
    <property type="entry name" value="HTH_TETR_2"/>
    <property type="match status" value="1"/>
</dbReference>
<dbReference type="InterPro" id="IPR009057">
    <property type="entry name" value="Homeodomain-like_sf"/>
</dbReference>
<sequence length="185" mass="19751">MARARLSTAGVVELALAVIDEQGLEQLTLAAVAARAEVATPSLYKHVASLAQLRSLIGVRVMEDMTEQLTLAVVGRSGDDAVASLMRAGRAYVVRHPARYAAMPADALHDPATQAAGNRLLQVFLRVLHAYHLEGSAAIHAIRCLRAIMHGFTSLEAAGGFGLPEGLDDTYEQLIQMFVASLPRP</sequence>
<keyword evidence="1" id="KW-0805">Transcription regulation</keyword>
<evidence type="ECO:0000313" key="7">
    <source>
        <dbReference type="Proteomes" id="UP000199696"/>
    </source>
</evidence>
<reference evidence="7" key="1">
    <citation type="submission" date="2016-06" db="EMBL/GenBank/DDBJ databases">
        <authorList>
            <person name="Varghese N."/>
            <person name="Submissions Spin"/>
        </authorList>
    </citation>
    <scope>NUCLEOTIDE SEQUENCE [LARGE SCALE GENOMIC DNA]</scope>
    <source>
        <strain evidence="7">DSM 44814</strain>
    </source>
</reference>
<dbReference type="InterPro" id="IPR001647">
    <property type="entry name" value="HTH_TetR"/>
</dbReference>
<keyword evidence="7" id="KW-1185">Reference proteome</keyword>
<proteinExistence type="predicted"/>
<dbReference type="SUPFAM" id="SSF48498">
    <property type="entry name" value="Tetracyclin repressor-like, C-terminal domain"/>
    <property type="match status" value="1"/>
</dbReference>
<evidence type="ECO:0000256" key="4">
    <source>
        <dbReference type="PROSITE-ProRule" id="PRU00335"/>
    </source>
</evidence>
<dbReference type="GO" id="GO:0003677">
    <property type="term" value="F:DNA binding"/>
    <property type="evidence" value="ECO:0007669"/>
    <property type="project" value="UniProtKB-UniRule"/>
</dbReference>
<feature type="domain" description="HTH tetR-type" evidence="5">
    <location>
        <begin position="5"/>
        <end position="65"/>
    </location>
</feature>
<dbReference type="Gene3D" id="1.10.10.60">
    <property type="entry name" value="Homeodomain-like"/>
    <property type="match status" value="1"/>
</dbReference>
<dbReference type="STRING" id="227316.GA0070604_6181"/>
<name>A0A1C6VPA3_9ACTN</name>
<dbReference type="Proteomes" id="UP000199696">
    <property type="component" value="Unassembled WGS sequence"/>
</dbReference>
<protein>
    <submittedName>
        <fullName evidence="6">Transcriptional regulator, TetR family</fullName>
    </submittedName>
</protein>
<evidence type="ECO:0000256" key="3">
    <source>
        <dbReference type="ARBA" id="ARBA00023163"/>
    </source>
</evidence>
<accession>A0A1C6VPA3</accession>
<dbReference type="EMBL" id="FMHY01000002">
    <property type="protein sequence ID" value="SCL68047.1"/>
    <property type="molecule type" value="Genomic_DNA"/>
</dbReference>
<dbReference type="InterPro" id="IPR025996">
    <property type="entry name" value="MT1864/Rv1816-like_C"/>
</dbReference>
<dbReference type="OrthoDB" id="71867at2"/>